<evidence type="ECO:0000259" key="2">
    <source>
        <dbReference type="Pfam" id="PF20985"/>
    </source>
</evidence>
<dbReference type="CDD" id="cd21115">
    <property type="entry name" value="legumain_C"/>
    <property type="match status" value="1"/>
</dbReference>
<name>A0AAV9DCQ9_ACOCL</name>
<dbReference type="Gene3D" id="1.10.132.130">
    <property type="match status" value="1"/>
</dbReference>
<dbReference type="FunFam" id="1.10.132.130:FF:000001">
    <property type="entry name" value="Vacuolar-processing enzyme beta-isozyme"/>
    <property type="match status" value="1"/>
</dbReference>
<dbReference type="InterPro" id="IPR048501">
    <property type="entry name" value="Legum_prodom"/>
</dbReference>
<evidence type="ECO:0000313" key="3">
    <source>
        <dbReference type="EMBL" id="KAK1299391.1"/>
    </source>
</evidence>
<proteinExistence type="inferred from homology"/>
<dbReference type="GO" id="GO:0051603">
    <property type="term" value="P:proteolysis involved in protein catabolic process"/>
    <property type="evidence" value="ECO:0007669"/>
    <property type="project" value="TreeGrafter"/>
</dbReference>
<dbReference type="AlphaFoldDB" id="A0AAV9DCQ9"/>
<dbReference type="GO" id="GO:0004197">
    <property type="term" value="F:cysteine-type endopeptidase activity"/>
    <property type="evidence" value="ECO:0007669"/>
    <property type="project" value="TreeGrafter"/>
</dbReference>
<feature type="domain" description="Legumain prodomain" evidence="2">
    <location>
        <begin position="130"/>
        <end position="209"/>
    </location>
</feature>
<dbReference type="Proteomes" id="UP001180020">
    <property type="component" value="Unassembled WGS sequence"/>
</dbReference>
<reference evidence="3" key="1">
    <citation type="journal article" date="2023" name="Nat. Commun.">
        <title>Diploid and tetraploid genomes of Acorus and the evolution of monocots.</title>
        <authorList>
            <person name="Ma L."/>
            <person name="Liu K.W."/>
            <person name="Li Z."/>
            <person name="Hsiao Y.Y."/>
            <person name="Qi Y."/>
            <person name="Fu T."/>
            <person name="Tang G.D."/>
            <person name="Zhang D."/>
            <person name="Sun W.H."/>
            <person name="Liu D.K."/>
            <person name="Li Y."/>
            <person name="Chen G.Z."/>
            <person name="Liu X.D."/>
            <person name="Liao X.Y."/>
            <person name="Jiang Y.T."/>
            <person name="Yu X."/>
            <person name="Hao Y."/>
            <person name="Huang J."/>
            <person name="Zhao X.W."/>
            <person name="Ke S."/>
            <person name="Chen Y.Y."/>
            <person name="Wu W.L."/>
            <person name="Hsu J.L."/>
            <person name="Lin Y.F."/>
            <person name="Huang M.D."/>
            <person name="Li C.Y."/>
            <person name="Huang L."/>
            <person name="Wang Z.W."/>
            <person name="Zhao X."/>
            <person name="Zhong W.Y."/>
            <person name="Peng D.H."/>
            <person name="Ahmad S."/>
            <person name="Lan S."/>
            <person name="Zhang J.S."/>
            <person name="Tsai W.C."/>
            <person name="Van de Peer Y."/>
            <person name="Liu Z.J."/>
        </authorList>
    </citation>
    <scope>NUCLEOTIDE SEQUENCE</scope>
    <source>
        <strain evidence="3">CP</strain>
    </source>
</reference>
<comment type="similarity">
    <text evidence="1">Belongs to the peptidase C13 family.</text>
</comment>
<dbReference type="EMBL" id="JAUJYO010000014">
    <property type="protein sequence ID" value="KAK1299391.1"/>
    <property type="molecule type" value="Genomic_DNA"/>
</dbReference>
<dbReference type="GO" id="GO:0006624">
    <property type="term" value="P:vacuolar protein processing"/>
    <property type="evidence" value="ECO:0007669"/>
    <property type="project" value="TreeGrafter"/>
</dbReference>
<dbReference type="InterPro" id="IPR046427">
    <property type="entry name" value="Legumain_prodom_sf"/>
</dbReference>
<accession>A0AAV9DCQ9</accession>
<dbReference type="InterPro" id="IPR001096">
    <property type="entry name" value="Peptidase_C13"/>
</dbReference>
<dbReference type="GO" id="GO:0005773">
    <property type="term" value="C:vacuole"/>
    <property type="evidence" value="ECO:0007669"/>
    <property type="project" value="GOC"/>
</dbReference>
<dbReference type="PANTHER" id="PTHR12000:SF42">
    <property type="entry name" value="LEGUMAIN"/>
    <property type="match status" value="1"/>
</dbReference>
<reference evidence="3" key="2">
    <citation type="submission" date="2023-06" db="EMBL/GenBank/DDBJ databases">
        <authorList>
            <person name="Ma L."/>
            <person name="Liu K.-W."/>
            <person name="Li Z."/>
            <person name="Hsiao Y.-Y."/>
            <person name="Qi Y."/>
            <person name="Fu T."/>
            <person name="Tang G."/>
            <person name="Zhang D."/>
            <person name="Sun W.-H."/>
            <person name="Liu D.-K."/>
            <person name="Li Y."/>
            <person name="Chen G.-Z."/>
            <person name="Liu X.-D."/>
            <person name="Liao X.-Y."/>
            <person name="Jiang Y.-T."/>
            <person name="Yu X."/>
            <person name="Hao Y."/>
            <person name="Huang J."/>
            <person name="Zhao X.-W."/>
            <person name="Ke S."/>
            <person name="Chen Y.-Y."/>
            <person name="Wu W.-L."/>
            <person name="Hsu J.-L."/>
            <person name="Lin Y.-F."/>
            <person name="Huang M.-D."/>
            <person name="Li C.-Y."/>
            <person name="Huang L."/>
            <person name="Wang Z.-W."/>
            <person name="Zhao X."/>
            <person name="Zhong W.-Y."/>
            <person name="Peng D.-H."/>
            <person name="Ahmad S."/>
            <person name="Lan S."/>
            <person name="Zhang J.-S."/>
            <person name="Tsai W.-C."/>
            <person name="Van De Peer Y."/>
            <person name="Liu Z.-J."/>
        </authorList>
    </citation>
    <scope>NUCLEOTIDE SEQUENCE</scope>
    <source>
        <strain evidence="3">CP</strain>
        <tissue evidence="3">Leaves</tissue>
    </source>
</reference>
<comment type="caution">
    <text evidence="3">The sequence shown here is derived from an EMBL/GenBank/DDBJ whole genome shotgun (WGS) entry which is preliminary data.</text>
</comment>
<dbReference type="Pfam" id="PF20985">
    <property type="entry name" value="Legum_prodom"/>
    <property type="match status" value="1"/>
</dbReference>
<evidence type="ECO:0000256" key="1">
    <source>
        <dbReference type="ARBA" id="ARBA00009941"/>
    </source>
</evidence>
<dbReference type="Gene3D" id="3.40.50.1460">
    <property type="match status" value="1"/>
</dbReference>
<protein>
    <submittedName>
        <fullName evidence="3">Vacuolar-processing enzyme beta-isozyme</fullName>
    </submittedName>
</protein>
<sequence length="221" mass="25318">MLRLARVGASSRGFCLGDLYSNAWMEDSESHNLKKETICHLYEMVKNRTSGVNYSAGSHVMEYGTKNIKVEKLYMYYGFDPANANATENTLPRYTHMEAINQRDADLLHLWHRYKQLDDRSEVKVAVLREITETMVHRVHLDNSVEFIGKLLSKAGNSVLNAMRPSGQSLVDDLDCFKKMVRIFKSQCGSLSQYGMKHVRVCENLQQRSLNECDGEEDLQV</sequence>
<evidence type="ECO:0000313" key="4">
    <source>
        <dbReference type="Proteomes" id="UP001180020"/>
    </source>
</evidence>
<keyword evidence="4" id="KW-1185">Reference proteome</keyword>
<dbReference type="PANTHER" id="PTHR12000">
    <property type="entry name" value="HEMOGLOBINASE FAMILY MEMBER"/>
    <property type="match status" value="1"/>
</dbReference>
<organism evidence="3 4">
    <name type="scientific">Acorus calamus</name>
    <name type="common">Sweet flag</name>
    <dbReference type="NCBI Taxonomy" id="4465"/>
    <lineage>
        <taxon>Eukaryota</taxon>
        <taxon>Viridiplantae</taxon>
        <taxon>Streptophyta</taxon>
        <taxon>Embryophyta</taxon>
        <taxon>Tracheophyta</taxon>
        <taxon>Spermatophyta</taxon>
        <taxon>Magnoliopsida</taxon>
        <taxon>Liliopsida</taxon>
        <taxon>Acoraceae</taxon>
        <taxon>Acorus</taxon>
    </lineage>
</organism>
<dbReference type="Pfam" id="PF01650">
    <property type="entry name" value="Peptidase_C13"/>
    <property type="match status" value="1"/>
</dbReference>
<gene>
    <name evidence="3" type="ORF">QJS10_CPB14g01059</name>
</gene>